<reference evidence="2 3" key="1">
    <citation type="journal article" date="2016" name="Int. J. Syst. Evol. Microbiol.">
        <title>Labrenzia salina sp. nov., isolated from the rhizosphere of the halophyte Arthrocnemum macrostachyum.</title>
        <authorList>
            <person name="Camacho M."/>
            <person name="Redondo-Gomez S."/>
            <person name="Rodriguez-Llorente I."/>
            <person name="Rohde M."/>
            <person name="Sproer C."/>
            <person name="Schumann P."/>
            <person name="Klenk H.P."/>
            <person name="Montero-Calasanz M.D.C."/>
        </authorList>
    </citation>
    <scope>NUCLEOTIDE SEQUENCE [LARGE SCALE GENOMIC DNA]</scope>
    <source>
        <strain evidence="2 3">DSM 29163</strain>
    </source>
</reference>
<feature type="region of interest" description="Disordered" evidence="1">
    <location>
        <begin position="452"/>
        <end position="499"/>
    </location>
</feature>
<organism evidence="2 3">
    <name type="scientific">Roseibium salinum</name>
    <dbReference type="NCBI Taxonomy" id="1604349"/>
    <lineage>
        <taxon>Bacteria</taxon>
        <taxon>Pseudomonadati</taxon>
        <taxon>Pseudomonadota</taxon>
        <taxon>Alphaproteobacteria</taxon>
        <taxon>Hyphomicrobiales</taxon>
        <taxon>Stappiaceae</taxon>
        <taxon>Roseibium</taxon>
    </lineage>
</organism>
<proteinExistence type="predicted"/>
<accession>A0ABT3R0I0</accession>
<gene>
    <name evidence="2" type="ORF">ON753_09425</name>
</gene>
<dbReference type="RefSeq" id="WP_265962271.1">
    <property type="nucleotide sequence ID" value="NZ_JAPEVI010000003.1"/>
</dbReference>
<protein>
    <submittedName>
        <fullName evidence="2">Phage portal protein</fullName>
    </submittedName>
</protein>
<evidence type="ECO:0000313" key="3">
    <source>
        <dbReference type="Proteomes" id="UP001300261"/>
    </source>
</evidence>
<dbReference type="InterPro" id="IPR006429">
    <property type="entry name" value="Phage_lambda_portal"/>
</dbReference>
<dbReference type="EMBL" id="JAPEVI010000003">
    <property type="protein sequence ID" value="MCX2722603.1"/>
    <property type="molecule type" value="Genomic_DNA"/>
</dbReference>
<dbReference type="Pfam" id="PF05136">
    <property type="entry name" value="Phage_portal_2"/>
    <property type="match status" value="1"/>
</dbReference>
<evidence type="ECO:0000313" key="2">
    <source>
        <dbReference type="EMBL" id="MCX2722603.1"/>
    </source>
</evidence>
<dbReference type="Proteomes" id="UP001300261">
    <property type="component" value="Unassembled WGS sequence"/>
</dbReference>
<evidence type="ECO:0000256" key="1">
    <source>
        <dbReference type="SAM" id="MobiDB-lite"/>
    </source>
</evidence>
<sequence>MPGAGYLRNTGSGPAVFMAGPALRDISDDIRQAWTPAAARTIEALQNNGWIAGGVEAAISTIIGTGLQLNATPDHEAIGMTASEAAKWARRVERRYEARCRNAFECDAGGRWTAGQMEAAHLRQFFATGEGITQFLMFSRPGVESRTRARLLPSHWLCRDTDVSERLHQGVRLDRHGAPVSYRFRLKDGNGITSDVEYRARDRFGRPIIKHIFDGLPGQHRGITVFAPVLKTIQNYDRLSGSTLAASFLHAMFAATIESDYPTEDVLSAIGGETPMTGFMKELTGWHSNVDIKLGDYGRIPHLFAGEKLNLQGAKYPNANYEPLANFLLREIARCLGCLFEDLTGDYRGATYSSLQNGIAKIWPITQYRRKHIAVPYKQADYEAWLEEEIDTGRTPFPGGIRGFLNSKAAACRAEWRGPPKPVADELKAARADEIYYGLGVKTQGRIAADRGDDIEDIHEGLERERQSRNERNLPHPGERSEDARIGTDKAIDEERDEK</sequence>
<keyword evidence="3" id="KW-1185">Reference proteome</keyword>
<name>A0ABT3R0I0_9HYPH</name>
<comment type="caution">
    <text evidence="2">The sequence shown here is derived from an EMBL/GenBank/DDBJ whole genome shotgun (WGS) entry which is preliminary data.</text>
</comment>